<evidence type="ECO:0000256" key="18">
    <source>
        <dbReference type="ARBA" id="ARBA00034036"/>
    </source>
</evidence>
<dbReference type="Gene3D" id="3.40.1110.10">
    <property type="entry name" value="Calcium-transporting ATPase, cytoplasmic domain N"/>
    <property type="match status" value="1"/>
</dbReference>
<comment type="catalytic activity">
    <reaction evidence="18">
        <text>ATP + H2O + phospholipidSide 1 = ADP + phosphate + phospholipidSide 2.</text>
        <dbReference type="EC" id="7.6.2.1"/>
    </reaction>
</comment>
<feature type="region of interest" description="Disordered" evidence="29">
    <location>
        <begin position="1340"/>
        <end position="1365"/>
    </location>
</feature>
<dbReference type="InterPro" id="IPR018303">
    <property type="entry name" value="ATPase_P-typ_P_site"/>
</dbReference>
<dbReference type="SFLD" id="SFLDF00027">
    <property type="entry name" value="p-type_atpase"/>
    <property type="match status" value="1"/>
</dbReference>
<feature type="coiled-coil region" evidence="28">
    <location>
        <begin position="837"/>
        <end position="864"/>
    </location>
</feature>
<evidence type="ECO:0000256" key="11">
    <source>
        <dbReference type="ARBA" id="ARBA00022840"/>
    </source>
</evidence>
<feature type="binding site" evidence="24">
    <location>
        <position position="1019"/>
    </location>
    <ligand>
        <name>ATP</name>
        <dbReference type="ChEBI" id="CHEBI:30616"/>
    </ligand>
</feature>
<feature type="transmembrane region" description="Helical" evidence="30">
    <location>
        <begin position="161"/>
        <end position="181"/>
    </location>
</feature>
<proteinExistence type="inferred from homology"/>
<dbReference type="InterPro" id="IPR016162">
    <property type="entry name" value="Ald_DH_N"/>
</dbReference>
<evidence type="ECO:0000256" key="22">
    <source>
        <dbReference type="ARBA" id="ARBA00052223"/>
    </source>
</evidence>
<dbReference type="CDD" id="cd02073">
    <property type="entry name" value="P-type_ATPase_APLT_Dnf-like"/>
    <property type="match status" value="1"/>
</dbReference>
<dbReference type="GO" id="GO:0140351">
    <property type="term" value="F:glycosylceramide flippase activity"/>
    <property type="evidence" value="ECO:0007669"/>
    <property type="project" value="UniProtKB-ARBA"/>
</dbReference>
<dbReference type="PROSITE" id="PS00154">
    <property type="entry name" value="ATPASE_E1_E2"/>
    <property type="match status" value="1"/>
</dbReference>
<comment type="subcellular location">
    <subcellularLocation>
        <location evidence="2">Cell membrane</location>
        <topology evidence="2">Multi-pass membrane protein</topology>
    </subcellularLocation>
</comment>
<dbReference type="InterPro" id="IPR016160">
    <property type="entry name" value="Ald_DH_CS_CYS"/>
</dbReference>
<dbReference type="FunFam" id="3.40.309.10:FF:000024">
    <property type="entry name" value="Betaine aldehyde dehydrogenase"/>
    <property type="match status" value="1"/>
</dbReference>
<dbReference type="Pfam" id="PF16209">
    <property type="entry name" value="PhoLip_ATPase_N"/>
    <property type="match status" value="1"/>
</dbReference>
<evidence type="ECO:0000256" key="25">
    <source>
        <dbReference type="PIRSR" id="PIRSR606539-3"/>
    </source>
</evidence>
<evidence type="ECO:0000256" key="21">
    <source>
        <dbReference type="ARBA" id="ARBA00051303"/>
    </source>
</evidence>
<evidence type="ECO:0000259" key="33">
    <source>
        <dbReference type="Pfam" id="PF16212"/>
    </source>
</evidence>
<feature type="transmembrane region" description="Helical" evidence="30">
    <location>
        <begin position="1179"/>
        <end position="1200"/>
    </location>
</feature>
<dbReference type="PROSITE" id="PS00070">
    <property type="entry name" value="ALDEHYDE_DEHYDR_CYS"/>
    <property type="match status" value="1"/>
</dbReference>
<keyword evidence="28" id="KW-0175">Coiled coil</keyword>
<gene>
    <name evidence="34" type="ORF">BN1708_013846</name>
</gene>
<dbReference type="SUPFAM" id="SSF81665">
    <property type="entry name" value="Calcium ATPase, transmembrane domain M"/>
    <property type="match status" value="1"/>
</dbReference>
<feature type="region of interest" description="Disordered" evidence="29">
    <location>
        <begin position="265"/>
        <end position="326"/>
    </location>
</feature>
<dbReference type="PANTHER" id="PTHR24092">
    <property type="entry name" value="PROBABLE PHOSPHOLIPID-TRANSPORTING ATPASE"/>
    <property type="match status" value="1"/>
</dbReference>
<feature type="binding site" evidence="24">
    <location>
        <position position="1042"/>
    </location>
    <ligand>
        <name>ATP</name>
        <dbReference type="ChEBI" id="CHEBI:30616"/>
    </ligand>
</feature>
<evidence type="ECO:0000256" key="13">
    <source>
        <dbReference type="ARBA" id="ARBA00022967"/>
    </source>
</evidence>
<feature type="transmembrane region" description="Helical" evidence="30">
    <location>
        <begin position="514"/>
        <end position="533"/>
    </location>
</feature>
<evidence type="ECO:0000256" key="27">
    <source>
        <dbReference type="RuleBase" id="RU003345"/>
    </source>
</evidence>
<dbReference type="EMBL" id="CVQH01016557">
    <property type="protein sequence ID" value="CRK23902.1"/>
    <property type="molecule type" value="Genomic_DNA"/>
</dbReference>
<feature type="transmembrane region" description="Helical" evidence="30">
    <location>
        <begin position="1435"/>
        <end position="1457"/>
    </location>
</feature>
<evidence type="ECO:0000256" key="9">
    <source>
        <dbReference type="ARBA" id="ARBA00022723"/>
    </source>
</evidence>
<dbReference type="GO" id="GO:0090554">
    <property type="term" value="F:phosphatidylcholine floppase activity"/>
    <property type="evidence" value="ECO:0007669"/>
    <property type="project" value="RHEA"/>
</dbReference>
<dbReference type="SUPFAM" id="SSF56784">
    <property type="entry name" value="HAD-like"/>
    <property type="match status" value="1"/>
</dbReference>
<feature type="binding site" evidence="24">
    <location>
        <position position="762"/>
    </location>
    <ligand>
        <name>ATP</name>
        <dbReference type="ChEBI" id="CHEBI:30616"/>
    </ligand>
</feature>
<comment type="similarity">
    <text evidence="4 27">Belongs to the aldehyde dehydrogenase family.</text>
</comment>
<evidence type="ECO:0000256" key="14">
    <source>
        <dbReference type="ARBA" id="ARBA00022989"/>
    </source>
</evidence>
<evidence type="ECO:0000256" key="1">
    <source>
        <dbReference type="ARBA" id="ARBA00001946"/>
    </source>
</evidence>
<dbReference type="InterPro" id="IPR016161">
    <property type="entry name" value="Ald_DH/histidinol_DH"/>
</dbReference>
<sequence>MASASTNLNPGFLAPPPTEGVGAGAGQTSSSGDAPESSDPNQPGPADAKTQRSRWPTRKMTLKSSNNKRLSILGRANKKHNGNEKNRLSGDPNNVNAESQGSEAEEHGAGRKLYFNLDLPREMVDEDGAPIQQYARNKIRTAKYTPMSFVPKNLWFQFHNIANIFFLFVVVLVFFPIFGGYNPGLNSVPLIAIITITAIKDAIEDYRRSNLDNELNNAPVHRLRGFNNINVQEDNVSAWRKFKKANSALFGSLWHAMQTIWSKKAREDREKQRLARQEAEMPRRSIETQRQSFMSARDEDIQMTPVPSPMPRQNLELPDEHDERRARQQKQLKGDVINRELPVKGSARFHRDAWKDLRVGDYVRIYNDDEIPADIVILATSDPEGACYVETKNLDGETNLKFRSALRCTRSMKHARDAERAQFWMDSEAPQANLYKYNGAINWQQKFDGFDSEPHNMVEPITIDNMLLRGCNLRNTDWALGIVMFTGHDTKIMINSGITPSKRARIARELNYNVIWNFGILVVMCLTAAIVNGTSWARTDRSLSFFNYGSIGGSAPMTGFITFWAAMIFFQNLVPISLYITLEIVRLLQAIFIYSDVEMYYAPIDQPCIPKSWNISDDLGQIEYIFSDKTGTLTQNVMEFKKATINGQPYGEAYTEAQAGMQKRMGIDVEKEGERARAEIAEGKVRSLEGLRRIHDNPYLHDEDLTFIAPDFVADLAGESGPEQQAANEHFMLCLALCHTVIAERPPSDPPKIVFKAQSPDEAARKRMSIILRMPDGRILLICKGADSVIYSRLRRGEQAELRRSTGEHLEMFAREGLRTLCIAQRELSENQYSAWLEEHNAAAAALDDREEKLEAVADRLEQDLTLLGGTAIEDRLQDGVPDTIALLGQAGIKLWVLTGDKVETAINIGFSCNLLNNDMELIHLKIEEDETGDTPDDVFLTRVDELLDTHLQTFGMTGSDEELVKARDNHEPPDATHGLVIDGFTLKWVLHESLKQKFLLLCKQCKSVLCCRVSPAQKAAVVSLVKNGFDVMTLSIGDGANDVAMIQETDVGVGIAGVEGRQAVMSSDYAIAQFRFLQRLVLVHGRWSYRRLAESISNFFYKNVIWTFALFWYQIYCDFDITYIFDYTYILFFNLFYTSVPVAIMGVLDQDVSDKVSLAVPELYRRGIERREWTQTKFWLYMVDGIYQSVMAFWIPYLTVVSTSFVTFNGQNIEDRTRLGAYIAHPIVLTINMYILINTYRWDWFIVLCVVISDAMIFLTTGIFTAQTSSGAFYGAGAQIYSQASFWAVLFIVPVVCLFPRFAIKALQKVYFPYDVDIIREQERQGKFAHLNQAPLDKEVDATTAGRSSARASTSSDSEPKGKHMHYASVDEDRRPIYPPSVATRTTYDRFRASMDRVRPSFEASSDFTSAARLSRIESSQSAGHLFHRRFRGLSTFTAVKVVVAAMAIVFSLWAVREARISEEERTKKYTVPPPKTPADYSTVEETNIKLPGSSAIHCYAPATGQFLGLINPSTPDSIDRALDAAHTAQAKWRATSFHARRNVLRTMLQHILDNQEAICRVACLDSGKTMVDAQMGEILVTVEKLMWTLKHGEKALQPSRRPTNFLMAYKKNEVRYEPLGVVAALVSWNYPFHNLMGPIISSIFAGNGVLVKVSEHTAWSSQYFTSIARGALVVHGHDPGLIQTVACWPQTASHITAHPRIAHLTFIGSKPVCHKVAASAARSLTPLVAELGGKDAAIILDSAAGDLGRIVEILLRGTFQASGQNCIGIERIIATPQVYDQLVEALEPRVRSLRLGPTADVGAMVSDASFDRLESLVEAAVKDGARLLAGGKRHAHPDHPKGHYFMPTLLAAVTPSMAVANEECFGPIMTLMRAPASTAPSVLAVSNAAPFGLGASVFGSDADPVLLAVVDGLRTGMVAVNDFAVYYAVQLPFGGVGGSGYGRFAGEEGLRGLCNAKSICRDRIGSLGVRTSIPPPVRYPVADQERTWRFARGIVDLGYGLSLGRKGSGLWGMARNA</sequence>
<evidence type="ECO:0000256" key="28">
    <source>
        <dbReference type="SAM" id="Coils"/>
    </source>
</evidence>
<feature type="transmembrane region" description="Helical" evidence="30">
    <location>
        <begin position="1245"/>
        <end position="1265"/>
    </location>
</feature>
<dbReference type="GO" id="GO:0000287">
    <property type="term" value="F:magnesium ion binding"/>
    <property type="evidence" value="ECO:0007669"/>
    <property type="project" value="InterPro"/>
</dbReference>
<dbReference type="Gene3D" id="2.70.150.10">
    <property type="entry name" value="Calcium-transporting ATPase, cytoplasmic transduction domain A"/>
    <property type="match status" value="1"/>
</dbReference>
<protein>
    <recommendedName>
        <fullName evidence="5">P-type phospholipid transporter</fullName>
        <ecNumber evidence="5">7.6.2.1</ecNumber>
    </recommendedName>
</protein>
<feature type="compositionally biased region" description="Polar residues" evidence="29">
    <location>
        <begin position="91"/>
        <end position="102"/>
    </location>
</feature>
<evidence type="ECO:0000313" key="35">
    <source>
        <dbReference type="Proteomes" id="UP000044602"/>
    </source>
</evidence>
<dbReference type="PANTHER" id="PTHR24092:SF180">
    <property type="entry name" value="PHOSPHOLIPID-TRANSPORTING ATPASE DNF1-RELATED"/>
    <property type="match status" value="1"/>
</dbReference>
<feature type="binding site" evidence="24">
    <location>
        <position position="1043"/>
    </location>
    <ligand>
        <name>ATP</name>
        <dbReference type="ChEBI" id="CHEBI:30616"/>
    </ligand>
</feature>
<feature type="compositionally biased region" description="Basic residues" evidence="29">
    <location>
        <begin position="51"/>
        <end position="61"/>
    </location>
</feature>
<evidence type="ECO:0000256" key="23">
    <source>
        <dbReference type="PIRSR" id="PIRSR606539-1"/>
    </source>
</evidence>
<feature type="active site" evidence="26">
    <location>
        <position position="1732"/>
    </location>
</feature>
<feature type="binding site" evidence="24">
    <location>
        <position position="628"/>
    </location>
    <ligand>
        <name>ATP</name>
        <dbReference type="ChEBI" id="CHEBI:30616"/>
    </ligand>
</feature>
<dbReference type="InterPro" id="IPR036412">
    <property type="entry name" value="HAD-like_sf"/>
</dbReference>
<keyword evidence="11 24" id="KW-0067">ATP-binding</keyword>
<dbReference type="InterPro" id="IPR006539">
    <property type="entry name" value="P-type_ATPase_IV"/>
</dbReference>
<evidence type="ECO:0000256" key="2">
    <source>
        <dbReference type="ARBA" id="ARBA00004651"/>
    </source>
</evidence>
<evidence type="ECO:0000256" key="3">
    <source>
        <dbReference type="ARBA" id="ARBA00008109"/>
    </source>
</evidence>
<dbReference type="Gene3D" id="3.40.309.10">
    <property type="entry name" value="Aldehyde Dehydrogenase, Chain A, domain 2"/>
    <property type="match status" value="1"/>
</dbReference>
<dbReference type="STRING" id="100787.A0A0G4LPD9"/>
<feature type="domain" description="Aldehyde dehydrogenase" evidence="31">
    <location>
        <begin position="1496"/>
        <end position="1961"/>
    </location>
</feature>
<keyword evidence="15 27" id="KW-0560">Oxidoreductase</keyword>
<keyword evidence="16" id="KW-0445">Lipid transport</keyword>
<dbReference type="InterPro" id="IPR008250">
    <property type="entry name" value="ATPase_P-typ_transduc_dom_A_sf"/>
</dbReference>
<dbReference type="Gene3D" id="3.40.605.10">
    <property type="entry name" value="Aldehyde Dehydrogenase, Chain A, domain 1"/>
    <property type="match status" value="1"/>
</dbReference>
<feature type="binding site" evidence="24">
    <location>
        <position position="901"/>
    </location>
    <ligand>
        <name>ATP</name>
        <dbReference type="ChEBI" id="CHEBI:30616"/>
    </ligand>
</feature>
<keyword evidence="9 25" id="KW-0479">Metal-binding</keyword>
<dbReference type="SUPFAM" id="SSF81660">
    <property type="entry name" value="Metal cation-transporting ATPase, ATP-binding domain N"/>
    <property type="match status" value="1"/>
</dbReference>
<dbReference type="Pfam" id="PF13246">
    <property type="entry name" value="Cation_ATPase"/>
    <property type="match status" value="1"/>
</dbReference>
<feature type="transmembrane region" description="Helical" evidence="30">
    <location>
        <begin position="1285"/>
        <end position="1305"/>
    </location>
</feature>
<dbReference type="NCBIfam" id="TIGR01652">
    <property type="entry name" value="ATPase-Plipid"/>
    <property type="match status" value="2"/>
</dbReference>
<dbReference type="SUPFAM" id="SSF53720">
    <property type="entry name" value="ALDH-like"/>
    <property type="match status" value="1"/>
</dbReference>
<dbReference type="Proteomes" id="UP000044602">
    <property type="component" value="Unassembled WGS sequence"/>
</dbReference>
<feature type="binding site" evidence="25">
    <location>
        <position position="1043"/>
    </location>
    <ligand>
        <name>Mg(2+)</name>
        <dbReference type="ChEBI" id="CHEBI:18420"/>
    </ligand>
</feature>
<dbReference type="InterPro" id="IPR032631">
    <property type="entry name" value="P-type_ATPase_N"/>
</dbReference>
<feature type="binding site" evidence="24">
    <location>
        <position position="1013"/>
    </location>
    <ligand>
        <name>ATP</name>
        <dbReference type="ChEBI" id="CHEBI:30616"/>
    </ligand>
</feature>
<feature type="binding site" evidence="24">
    <location>
        <position position="784"/>
    </location>
    <ligand>
        <name>ATP</name>
        <dbReference type="ChEBI" id="CHEBI:30616"/>
    </ligand>
</feature>
<dbReference type="GO" id="GO:0016887">
    <property type="term" value="F:ATP hydrolysis activity"/>
    <property type="evidence" value="ECO:0007669"/>
    <property type="project" value="InterPro"/>
</dbReference>
<comment type="catalytic activity">
    <reaction evidence="21">
        <text>a 1,2-diacyl-sn-glycero-3-phospho-L-serine(out) + ATP + H2O = a 1,2-diacyl-sn-glycero-3-phospho-L-serine(in) + ADP + phosphate + H(+)</text>
        <dbReference type="Rhea" id="RHEA:38567"/>
        <dbReference type="ChEBI" id="CHEBI:15377"/>
        <dbReference type="ChEBI" id="CHEBI:15378"/>
        <dbReference type="ChEBI" id="CHEBI:30616"/>
        <dbReference type="ChEBI" id="CHEBI:43474"/>
        <dbReference type="ChEBI" id="CHEBI:57262"/>
        <dbReference type="ChEBI" id="CHEBI:456216"/>
    </reaction>
    <physiologicalReaction direction="left-to-right" evidence="21">
        <dbReference type="Rhea" id="RHEA:38568"/>
    </physiologicalReaction>
</comment>
<dbReference type="InterPro" id="IPR001757">
    <property type="entry name" value="P_typ_ATPase"/>
</dbReference>
<comment type="catalytic activity">
    <reaction evidence="19">
        <text>a 1,2-diacyl-sn-glycero-3-phosphoethanolamine(out) + ATP + H2O = a 1,2-diacyl-sn-glycero-3-phosphoethanolamine(in) + ADP + phosphate + H(+)</text>
        <dbReference type="Rhea" id="RHEA:66132"/>
        <dbReference type="ChEBI" id="CHEBI:15377"/>
        <dbReference type="ChEBI" id="CHEBI:15378"/>
        <dbReference type="ChEBI" id="CHEBI:30616"/>
        <dbReference type="ChEBI" id="CHEBI:43474"/>
        <dbReference type="ChEBI" id="CHEBI:64612"/>
        <dbReference type="ChEBI" id="CHEBI:456216"/>
    </reaction>
    <physiologicalReaction direction="left-to-right" evidence="19">
        <dbReference type="Rhea" id="RHEA:66133"/>
    </physiologicalReaction>
</comment>
<feature type="domain" description="P-type ATPase N-terminal" evidence="32">
    <location>
        <begin position="132"/>
        <end position="182"/>
    </location>
</feature>
<feature type="compositionally biased region" description="Basic and acidic residues" evidence="29">
    <location>
        <begin position="265"/>
        <end position="287"/>
    </location>
</feature>
<feature type="transmembrane region" description="Helical" evidence="30">
    <location>
        <begin position="1100"/>
        <end position="1116"/>
    </location>
</feature>
<name>A0A0G4LPD9_VERLO</name>
<dbReference type="GO" id="GO:0045332">
    <property type="term" value="P:phospholipid translocation"/>
    <property type="evidence" value="ECO:0007669"/>
    <property type="project" value="TreeGrafter"/>
</dbReference>
<feature type="compositionally biased region" description="Low complexity" evidence="29">
    <location>
        <begin position="1343"/>
        <end position="1358"/>
    </location>
</feature>
<feature type="binding site" evidence="25">
    <location>
        <position position="630"/>
    </location>
    <ligand>
        <name>Mg(2+)</name>
        <dbReference type="ChEBI" id="CHEBI:18420"/>
    </ligand>
</feature>
<dbReference type="Gene3D" id="3.40.50.1000">
    <property type="entry name" value="HAD superfamily/HAD-like"/>
    <property type="match status" value="1"/>
</dbReference>
<organism evidence="34 35">
    <name type="scientific">Verticillium longisporum</name>
    <name type="common">Verticillium dahliae var. longisporum</name>
    <dbReference type="NCBI Taxonomy" id="100787"/>
    <lineage>
        <taxon>Eukaryota</taxon>
        <taxon>Fungi</taxon>
        <taxon>Dikarya</taxon>
        <taxon>Ascomycota</taxon>
        <taxon>Pezizomycotina</taxon>
        <taxon>Sordariomycetes</taxon>
        <taxon>Hypocreomycetidae</taxon>
        <taxon>Glomerellales</taxon>
        <taxon>Plectosphaerellaceae</taxon>
        <taxon>Verticillium</taxon>
    </lineage>
</organism>
<keyword evidence="7" id="KW-1003">Cell membrane</keyword>
<keyword evidence="8 30" id="KW-0812">Transmembrane</keyword>
<evidence type="ECO:0000256" key="15">
    <source>
        <dbReference type="ARBA" id="ARBA00023002"/>
    </source>
</evidence>
<dbReference type="InterPro" id="IPR015590">
    <property type="entry name" value="Aldehyde_DH_dom"/>
</dbReference>
<dbReference type="GO" id="GO:0090556">
    <property type="term" value="F:phosphatidylserine floppase activity"/>
    <property type="evidence" value="ECO:0007669"/>
    <property type="project" value="RHEA"/>
</dbReference>
<accession>A0A0G4LPD9</accession>
<feature type="binding site" evidence="24">
    <location>
        <position position="899"/>
    </location>
    <ligand>
        <name>ATP</name>
        <dbReference type="ChEBI" id="CHEBI:30616"/>
    </ligand>
</feature>
<dbReference type="FunFam" id="3.40.50.1000:FF:000108">
    <property type="entry name" value="Phospholipid-transporting ATPase"/>
    <property type="match status" value="1"/>
</dbReference>
<dbReference type="InterPro" id="IPR023299">
    <property type="entry name" value="ATPase_P-typ_cyto_dom_N"/>
</dbReference>
<feature type="binding site" evidence="25">
    <location>
        <position position="628"/>
    </location>
    <ligand>
        <name>Mg(2+)</name>
        <dbReference type="ChEBI" id="CHEBI:18420"/>
    </ligand>
</feature>
<keyword evidence="6" id="KW-0813">Transport</keyword>
<dbReference type="PRINTS" id="PR00119">
    <property type="entry name" value="CATATPASE"/>
</dbReference>
<dbReference type="NCBIfam" id="TIGR01494">
    <property type="entry name" value="ATPase_P-type"/>
    <property type="match status" value="1"/>
</dbReference>
<keyword evidence="14 30" id="KW-1133">Transmembrane helix</keyword>
<feature type="binding site" evidence="24">
    <location>
        <position position="900"/>
    </location>
    <ligand>
        <name>ATP</name>
        <dbReference type="ChEBI" id="CHEBI:30616"/>
    </ligand>
</feature>
<evidence type="ECO:0000259" key="32">
    <source>
        <dbReference type="Pfam" id="PF16209"/>
    </source>
</evidence>
<dbReference type="GO" id="GO:0016620">
    <property type="term" value="F:oxidoreductase activity, acting on the aldehyde or oxo group of donors, NAD or NADP as acceptor"/>
    <property type="evidence" value="ECO:0007669"/>
    <property type="project" value="InterPro"/>
</dbReference>
<feature type="region of interest" description="Disordered" evidence="29">
    <location>
        <begin position="1"/>
        <end position="107"/>
    </location>
</feature>
<evidence type="ECO:0000256" key="16">
    <source>
        <dbReference type="ARBA" id="ARBA00023055"/>
    </source>
</evidence>
<evidence type="ECO:0000256" key="17">
    <source>
        <dbReference type="ARBA" id="ARBA00023136"/>
    </source>
</evidence>
<keyword evidence="17 30" id="KW-0472">Membrane</keyword>
<keyword evidence="13" id="KW-1278">Translocase</keyword>
<feature type="binding site" evidence="24">
    <location>
        <position position="630"/>
    </location>
    <ligand>
        <name>ATP</name>
        <dbReference type="ChEBI" id="CHEBI:30616"/>
    </ligand>
</feature>
<keyword evidence="10 24" id="KW-0547">Nucleotide-binding</keyword>
<dbReference type="InterPro" id="IPR016163">
    <property type="entry name" value="Ald_DH_C"/>
</dbReference>
<dbReference type="GO" id="GO:0005524">
    <property type="term" value="F:ATP binding"/>
    <property type="evidence" value="ECO:0007669"/>
    <property type="project" value="UniProtKB-KW"/>
</dbReference>
<keyword evidence="35" id="KW-1185">Reference proteome</keyword>
<dbReference type="InterPro" id="IPR023298">
    <property type="entry name" value="ATPase_P-typ_TM_dom_sf"/>
</dbReference>
<dbReference type="SFLD" id="SFLDS00003">
    <property type="entry name" value="Haloacid_Dehalogenase"/>
    <property type="match status" value="1"/>
</dbReference>
<dbReference type="GO" id="GO:0005886">
    <property type="term" value="C:plasma membrane"/>
    <property type="evidence" value="ECO:0007669"/>
    <property type="project" value="UniProtKB-SubCell"/>
</dbReference>
<dbReference type="Pfam" id="PF16212">
    <property type="entry name" value="PhoLip_ATPase_C"/>
    <property type="match status" value="1"/>
</dbReference>
<dbReference type="InterPro" id="IPR044492">
    <property type="entry name" value="P_typ_ATPase_HD_dom"/>
</dbReference>
<evidence type="ECO:0000256" key="26">
    <source>
        <dbReference type="PROSITE-ProRule" id="PRU10007"/>
    </source>
</evidence>
<evidence type="ECO:0000256" key="8">
    <source>
        <dbReference type="ARBA" id="ARBA00022692"/>
    </source>
</evidence>
<dbReference type="SUPFAM" id="SSF81653">
    <property type="entry name" value="Calcium ATPase, transduction domain A"/>
    <property type="match status" value="1"/>
</dbReference>
<feature type="active site" description="4-aspartylphosphate intermediate" evidence="23">
    <location>
        <position position="628"/>
    </location>
</feature>
<evidence type="ECO:0000256" key="6">
    <source>
        <dbReference type="ARBA" id="ARBA00022448"/>
    </source>
</evidence>
<dbReference type="FunFam" id="3.40.50.1000:FF:000001">
    <property type="entry name" value="Phospholipid-transporting ATPase IC"/>
    <property type="match status" value="1"/>
</dbReference>
<comment type="catalytic activity">
    <reaction evidence="20">
        <text>a beta-D-glucosyl-(1&lt;-&gt;1')-N-acylsphing-4-enine(out) + ATP + H2O = a beta-D-glucosyl-(1&lt;-&gt;1')-N-acylsphing-4-enine(in) + ADP + phosphate + H(+)</text>
        <dbReference type="Rhea" id="RHEA:66036"/>
        <dbReference type="ChEBI" id="CHEBI:15377"/>
        <dbReference type="ChEBI" id="CHEBI:15378"/>
        <dbReference type="ChEBI" id="CHEBI:22801"/>
        <dbReference type="ChEBI" id="CHEBI:30616"/>
        <dbReference type="ChEBI" id="CHEBI:43474"/>
        <dbReference type="ChEBI" id="CHEBI:456216"/>
    </reaction>
    <physiologicalReaction direction="left-to-right" evidence="20">
        <dbReference type="Rhea" id="RHEA:66037"/>
    </physiologicalReaction>
</comment>
<evidence type="ECO:0000256" key="5">
    <source>
        <dbReference type="ARBA" id="ARBA00012189"/>
    </source>
</evidence>
<comment type="cofactor">
    <cofactor evidence="1 25">
        <name>Mg(2+)</name>
        <dbReference type="ChEBI" id="CHEBI:18420"/>
    </cofactor>
</comment>
<dbReference type="Pfam" id="PF00171">
    <property type="entry name" value="Aldedh"/>
    <property type="match status" value="1"/>
</dbReference>
<evidence type="ECO:0000256" key="20">
    <source>
        <dbReference type="ARBA" id="ARBA00050913"/>
    </source>
</evidence>
<dbReference type="InterPro" id="IPR029510">
    <property type="entry name" value="Ald_DH_CS_GLU"/>
</dbReference>
<dbReference type="EC" id="7.6.2.1" evidence="5"/>
<keyword evidence="12 25" id="KW-0460">Magnesium</keyword>
<feature type="domain" description="P-type ATPase C-terminal" evidence="33">
    <location>
        <begin position="1065"/>
        <end position="1314"/>
    </location>
</feature>
<evidence type="ECO:0000256" key="7">
    <source>
        <dbReference type="ARBA" id="ARBA00022475"/>
    </source>
</evidence>
<dbReference type="CDD" id="cd07098">
    <property type="entry name" value="ALDH_F15-22"/>
    <property type="match status" value="1"/>
</dbReference>
<feature type="binding site" evidence="25">
    <location>
        <position position="1039"/>
    </location>
    <ligand>
        <name>Mg(2+)</name>
        <dbReference type="ChEBI" id="CHEBI:18420"/>
    </ligand>
</feature>
<evidence type="ECO:0000256" key="10">
    <source>
        <dbReference type="ARBA" id="ARBA00022741"/>
    </source>
</evidence>
<evidence type="ECO:0000313" key="34">
    <source>
        <dbReference type="EMBL" id="CRK23902.1"/>
    </source>
</evidence>
<evidence type="ECO:0000256" key="30">
    <source>
        <dbReference type="SAM" id="Phobius"/>
    </source>
</evidence>
<dbReference type="SFLD" id="SFLDG00002">
    <property type="entry name" value="C1.7:_P-type_atpase_like"/>
    <property type="match status" value="1"/>
</dbReference>
<evidence type="ECO:0000256" key="4">
    <source>
        <dbReference type="ARBA" id="ARBA00009986"/>
    </source>
</evidence>
<dbReference type="InterPro" id="IPR023214">
    <property type="entry name" value="HAD_sf"/>
</dbReference>
<comment type="catalytic activity">
    <reaction evidence="22">
        <text>a 1,2-diacyl-sn-glycero-3-phosphocholine(out) + ATP + H2O = a 1,2-diacyl-sn-glycero-3-phosphocholine(in) + ADP + phosphate + H(+)</text>
        <dbReference type="Rhea" id="RHEA:38583"/>
        <dbReference type="ChEBI" id="CHEBI:15377"/>
        <dbReference type="ChEBI" id="CHEBI:15378"/>
        <dbReference type="ChEBI" id="CHEBI:30616"/>
        <dbReference type="ChEBI" id="CHEBI:43474"/>
        <dbReference type="ChEBI" id="CHEBI:57643"/>
        <dbReference type="ChEBI" id="CHEBI:456216"/>
    </reaction>
    <physiologicalReaction direction="left-to-right" evidence="22">
        <dbReference type="Rhea" id="RHEA:38584"/>
    </physiologicalReaction>
</comment>
<evidence type="ECO:0000256" key="24">
    <source>
        <dbReference type="PIRSR" id="PIRSR606539-2"/>
    </source>
</evidence>
<evidence type="ECO:0000256" key="29">
    <source>
        <dbReference type="SAM" id="MobiDB-lite"/>
    </source>
</evidence>
<feature type="transmembrane region" description="Helical" evidence="30">
    <location>
        <begin position="1128"/>
        <end position="1149"/>
    </location>
</feature>
<evidence type="ECO:0000256" key="19">
    <source>
        <dbReference type="ARBA" id="ARBA00049128"/>
    </source>
</evidence>
<evidence type="ECO:0000256" key="12">
    <source>
        <dbReference type="ARBA" id="ARBA00022842"/>
    </source>
</evidence>
<feature type="transmembrane region" description="Helical" evidence="30">
    <location>
        <begin position="1220"/>
        <end position="1238"/>
    </location>
</feature>
<dbReference type="PROSITE" id="PS00687">
    <property type="entry name" value="ALDEHYDE_DEHYDR_GLU"/>
    <property type="match status" value="1"/>
</dbReference>
<dbReference type="InterPro" id="IPR032630">
    <property type="entry name" value="P_typ_ATPase_c"/>
</dbReference>
<feature type="binding site" evidence="24">
    <location>
        <position position="819"/>
    </location>
    <ligand>
        <name>ATP</name>
        <dbReference type="ChEBI" id="CHEBI:30616"/>
    </ligand>
</feature>
<reference evidence="34 35" key="1">
    <citation type="submission" date="2015-05" db="EMBL/GenBank/DDBJ databases">
        <authorList>
            <person name="Wang D.B."/>
            <person name="Wang M."/>
        </authorList>
    </citation>
    <scope>NUCLEOTIDE SEQUENCE [LARGE SCALE GENOMIC DNA]</scope>
    <source>
        <strain evidence="34">VL1</strain>
    </source>
</reference>
<comment type="similarity">
    <text evidence="3">Belongs to the cation transport ATPase (P-type) (TC 3.A.3) family. Type IV subfamily.</text>
</comment>
<evidence type="ECO:0000259" key="31">
    <source>
        <dbReference type="Pfam" id="PF00171"/>
    </source>
</evidence>
<feature type="binding site" evidence="24">
    <location>
        <position position="629"/>
    </location>
    <ligand>
        <name>ATP</name>
        <dbReference type="ChEBI" id="CHEBI:30616"/>
    </ligand>
</feature>